<reference evidence="1 2" key="1">
    <citation type="submission" date="2022-03" db="EMBL/GenBank/DDBJ databases">
        <title>Survey of Intraspecific Variation of Edwardsiella anguillarum Isolates from Non-Anguillid Fish Host Originating from Varied Geographic Locations.</title>
        <authorList>
            <person name="Armwood A.R."/>
            <person name="Woodyard E."/>
            <person name="Waldbieser G.C."/>
            <person name="Camus A.C."/>
            <person name="Divya D."/>
            <person name="Tekedar H."/>
            <person name="Soto E."/>
            <person name="Stein C."/>
            <person name="Ucko M."/>
            <person name="Ware C."/>
            <person name="Griffin M.J."/>
        </authorList>
    </citation>
    <scope>NUCLEOTIDE SEQUENCE [LARGE SCALE GENOMIC DNA]</scope>
    <source>
        <strain evidence="1 2">R18-35-2</strain>
    </source>
</reference>
<proteinExistence type="predicted"/>
<dbReference type="SUPFAM" id="SSF52309">
    <property type="entry name" value="N-(deoxy)ribosyltransferase-like"/>
    <property type="match status" value="1"/>
</dbReference>
<dbReference type="Pfam" id="PF14359">
    <property type="entry name" value="DUF4406"/>
    <property type="match status" value="1"/>
</dbReference>
<gene>
    <name evidence="1" type="ORF">MQ095_07015</name>
</gene>
<dbReference type="RefSeq" id="WP_283292105.1">
    <property type="nucleotide sequence ID" value="NZ_CP094302.2"/>
</dbReference>
<keyword evidence="2" id="KW-1185">Reference proteome</keyword>
<sequence length="100" mass="10881">MKIYIAGPMSGIPKFNRPAFHLEALRLSTLGHVVLNPATLPDGLSQPEYMDICLAMLRCADAIFMLPGWQNSAGAKAEFALAKKLNLEIIHQTTKAASND</sequence>
<dbReference type="Gene3D" id="3.40.50.10400">
    <property type="entry name" value="Hypothetical protein PA1492"/>
    <property type="match status" value="1"/>
</dbReference>
<dbReference type="EMBL" id="CP094302">
    <property type="protein sequence ID" value="WHP85164.1"/>
    <property type="molecule type" value="Genomic_DNA"/>
</dbReference>
<name>A0ABY8SHL5_9GAMM</name>
<organism evidence="1 2">
    <name type="scientific">Edwardsiella anguillarum</name>
    <dbReference type="NCBI Taxonomy" id="1821960"/>
    <lineage>
        <taxon>Bacteria</taxon>
        <taxon>Pseudomonadati</taxon>
        <taxon>Pseudomonadota</taxon>
        <taxon>Gammaproteobacteria</taxon>
        <taxon>Enterobacterales</taxon>
        <taxon>Hafniaceae</taxon>
        <taxon>Edwardsiella</taxon>
    </lineage>
</organism>
<accession>A0ABY8SHL5</accession>
<dbReference type="Proteomes" id="UP001238370">
    <property type="component" value="Chromosome"/>
</dbReference>
<protein>
    <submittedName>
        <fullName evidence="1">DUF4406 domain-containing protein</fullName>
    </submittedName>
</protein>
<evidence type="ECO:0000313" key="2">
    <source>
        <dbReference type="Proteomes" id="UP001238370"/>
    </source>
</evidence>
<dbReference type="InterPro" id="IPR025518">
    <property type="entry name" value="DUF4406"/>
</dbReference>
<evidence type="ECO:0000313" key="1">
    <source>
        <dbReference type="EMBL" id="WHP85164.1"/>
    </source>
</evidence>